<evidence type="ECO:0000313" key="8">
    <source>
        <dbReference type="RefSeq" id="XP_014002118.2"/>
    </source>
</evidence>
<organism evidence="7 8">
    <name type="scientific">Salmo salar</name>
    <name type="common">Atlantic salmon</name>
    <dbReference type="NCBI Taxonomy" id="8030"/>
    <lineage>
        <taxon>Eukaryota</taxon>
        <taxon>Metazoa</taxon>
        <taxon>Chordata</taxon>
        <taxon>Craniata</taxon>
        <taxon>Vertebrata</taxon>
        <taxon>Euteleostomi</taxon>
        <taxon>Actinopterygii</taxon>
        <taxon>Neopterygii</taxon>
        <taxon>Teleostei</taxon>
        <taxon>Protacanthopterygii</taxon>
        <taxon>Salmoniformes</taxon>
        <taxon>Salmonidae</taxon>
        <taxon>Salmoninae</taxon>
        <taxon>Salmo</taxon>
    </lineage>
</organism>
<evidence type="ECO:0000256" key="4">
    <source>
        <dbReference type="SAM" id="MobiDB-lite"/>
    </source>
</evidence>
<dbReference type="InterPro" id="IPR011489">
    <property type="entry name" value="EMI_domain"/>
</dbReference>
<feature type="compositionally biased region" description="Basic and acidic residues" evidence="4">
    <location>
        <begin position="234"/>
        <end position="447"/>
    </location>
</feature>
<dbReference type="Pfam" id="PF07546">
    <property type="entry name" value="EMI"/>
    <property type="match status" value="1"/>
</dbReference>
<sequence>MHIAVALPPILLLSVTLSLADAKFYRPSQYILYKAGPNPHPYVHGKPTSRLKNHCAYVVEKTVSFTMQDGVAPYVKAQYNKCAWGQKCPTLIYHVMYKPVYKVAHKTLTELEWRCCPGYSGYGCMEGPPAYQHPIKAMPPFKGPPFKGPPIKGNPWSQTKGPPPMKSYPMLTKGPPMKEPPPMKSYPVKAKGPPPSNVKSYRIRPFGPPLTQPSYRGSSFKPYIFGPQHHHQPDHHEGPDYHQPEPDHQGSDHHQPEPDHQGQDHHQSELEHQGSDYHHPEPDHQGSDHHQPEPDHQGSDHHQPELDHQGSDHHQREPDHQGSDHHQPEPDHQGSDHHLPEPDPQGSDHHQPEPDHQRSDHHQPEPDHQGSDHHQPELDHQRSDHHQPELDHQRSDHHQPELDHQGPDHHQHEPDHLRPDHHEPDHHQPEPDHQGPDHQEPDHHQPEPDLEPNNPQQPGPDHPDHPDLTDHPFHSELEPVTDETAPHAGSQEIDGQPLDIVDSESTERLDRMEEDVRRLSQGLETLRGTVNGLEDGLRASLWEDANRMLSALLSAEPSPVPAPALSSSPHSTVGFADIPGGDPDAEGLDGGQAFPGLSELTGRVEELRTELQAKAAELEELRGSVIRHDGTLKKMSGGVDSLTRAEARDNQKAMEDLVDAKLGGARTEILGEFEKRVESAETRCGERARELSRQCHRGQQERQDLMELALEVSATGLRKELGYLQTQIQGHVLTEGCCGRVTGLGESVHLLEQLVAGLNQSQGHLRVELGGHKDHVAAMLEGRLEYAEAKLNLTECGKVRGGSASSSGSGGVQGSSSEGEVGTGSLEARLEGKLKALEGRLLTALEDLENATAPALLEGHAVPTLETEVESLRRRLEVDVDRVQKQLSGLELLCTSSSQPILQGDEVTSNTHRVEEEKTGGEEEKGLLDMQNNRLNSLNVTLQSLLTRLSHREDHQEGEEESSVQGEIMLLKFNARSMNLTLKGLKDSVGLVVQDVGRANTTWQEREERLAQQVKGVVQLLGRQASMLGVGEKRLTRMKGELQELRRRLAGEVQGCRSTALGVQKEVVEVGGRVASVEGQCKGFSHLAKDLERIRAELERQSDGYLSQVNGTLTNHAHQLSELRQELRNCTWNAEPTQQSLYLLEPEQLREDQ</sequence>
<name>A0A1S3MFY7_SALSA</name>
<dbReference type="PROSITE" id="PS51041">
    <property type="entry name" value="EMI"/>
    <property type="match status" value="1"/>
</dbReference>
<keyword evidence="7" id="KW-1185">Reference proteome</keyword>
<evidence type="ECO:0000256" key="1">
    <source>
        <dbReference type="ARBA" id="ARBA00022729"/>
    </source>
</evidence>
<dbReference type="AlphaFoldDB" id="A0A1S3MFY7"/>
<evidence type="ECO:0000259" key="6">
    <source>
        <dbReference type="PROSITE" id="PS51041"/>
    </source>
</evidence>
<gene>
    <name evidence="8" type="primary">LOC106572449</name>
</gene>
<feature type="compositionally biased region" description="Low complexity" evidence="4">
    <location>
        <begin position="814"/>
        <end position="823"/>
    </location>
</feature>
<keyword evidence="2" id="KW-1015">Disulfide bond</keyword>
<keyword evidence="1 5" id="KW-0732">Signal</keyword>
<proteinExistence type="predicted"/>
<dbReference type="KEGG" id="sasa:106572449"/>
<feature type="region of interest" description="Disordered" evidence="4">
    <location>
        <begin position="146"/>
        <end position="512"/>
    </location>
</feature>
<feature type="chain" id="PRO_5046725114" evidence="5">
    <location>
        <begin position="23"/>
        <end position="1153"/>
    </location>
</feature>
<feature type="coiled-coil region" evidence="3">
    <location>
        <begin position="1081"/>
        <end position="1108"/>
    </location>
</feature>
<keyword evidence="3" id="KW-0175">Coiled coil</keyword>
<dbReference type="Bgee" id="ENSSSAG00000071030">
    <property type="expression patterns" value="Expressed in sexually immature organism"/>
</dbReference>
<evidence type="ECO:0000256" key="3">
    <source>
        <dbReference type="SAM" id="Coils"/>
    </source>
</evidence>
<feature type="region of interest" description="Disordered" evidence="4">
    <location>
        <begin position="801"/>
        <end position="823"/>
    </location>
</feature>
<dbReference type="Proteomes" id="UP001652741">
    <property type="component" value="Chromosome ssa15"/>
</dbReference>
<dbReference type="RefSeq" id="XP_014002118.2">
    <property type="nucleotide sequence ID" value="XM_014146643.2"/>
</dbReference>
<dbReference type="PaxDb" id="8030-ENSSSAP00000090772"/>
<reference evidence="8" key="1">
    <citation type="submission" date="2025-08" db="UniProtKB">
        <authorList>
            <consortium name="RefSeq"/>
        </authorList>
    </citation>
    <scope>IDENTIFICATION</scope>
</reference>
<protein>
    <submittedName>
        <fullName evidence="8">EMILIN-3</fullName>
    </submittedName>
</protein>
<feature type="domain" description="EMI" evidence="6">
    <location>
        <begin position="51"/>
        <end position="126"/>
    </location>
</feature>
<feature type="compositionally biased region" description="Basic and acidic residues" evidence="4">
    <location>
        <begin position="461"/>
        <end position="477"/>
    </location>
</feature>
<dbReference type="GeneID" id="106572449"/>
<evidence type="ECO:0000256" key="5">
    <source>
        <dbReference type="SAM" id="SignalP"/>
    </source>
</evidence>
<evidence type="ECO:0000313" key="7">
    <source>
        <dbReference type="Proteomes" id="UP001652741"/>
    </source>
</evidence>
<evidence type="ECO:0000256" key="2">
    <source>
        <dbReference type="ARBA" id="ARBA00023157"/>
    </source>
</evidence>
<feature type="signal peptide" evidence="5">
    <location>
        <begin position="1"/>
        <end position="22"/>
    </location>
</feature>
<feature type="coiled-coil region" evidence="3">
    <location>
        <begin position="597"/>
        <end position="624"/>
    </location>
</feature>
<accession>A0A1S3MFY7</accession>